<feature type="domain" description="Ubiquitin-like" evidence="9">
    <location>
        <begin position="34"/>
        <end position="109"/>
    </location>
</feature>
<organism evidence="10 11">
    <name type="scientific">Centaurea solstitialis</name>
    <name type="common">yellow star-thistle</name>
    <dbReference type="NCBI Taxonomy" id="347529"/>
    <lineage>
        <taxon>Eukaryota</taxon>
        <taxon>Viridiplantae</taxon>
        <taxon>Streptophyta</taxon>
        <taxon>Embryophyta</taxon>
        <taxon>Tracheophyta</taxon>
        <taxon>Spermatophyta</taxon>
        <taxon>Magnoliopsida</taxon>
        <taxon>eudicotyledons</taxon>
        <taxon>Gunneridae</taxon>
        <taxon>Pentapetalae</taxon>
        <taxon>asterids</taxon>
        <taxon>campanulids</taxon>
        <taxon>Asterales</taxon>
        <taxon>Asteraceae</taxon>
        <taxon>Carduoideae</taxon>
        <taxon>Cardueae</taxon>
        <taxon>Centaureinae</taxon>
        <taxon>Centaurea</taxon>
    </lineage>
</organism>
<keyword evidence="8" id="KW-0539">Nucleus</keyword>
<dbReference type="AlphaFoldDB" id="A0AA38WAP6"/>
<evidence type="ECO:0000256" key="7">
    <source>
        <dbReference type="ARBA" id="ARBA00022843"/>
    </source>
</evidence>
<keyword evidence="11" id="KW-1185">Reference proteome</keyword>
<dbReference type="InterPro" id="IPR000626">
    <property type="entry name" value="Ubiquitin-like_dom"/>
</dbReference>
<evidence type="ECO:0000256" key="4">
    <source>
        <dbReference type="ARBA" id="ARBA00022490"/>
    </source>
</evidence>
<keyword evidence="4" id="KW-0963">Cytoplasm</keyword>
<name>A0AA38WAP6_9ASTR</name>
<dbReference type="InterPro" id="IPR050158">
    <property type="entry name" value="Ubiquitin_ubiquitin-like"/>
</dbReference>
<evidence type="ECO:0000256" key="3">
    <source>
        <dbReference type="ARBA" id="ARBA00008430"/>
    </source>
</evidence>
<proteinExistence type="inferred from homology"/>
<accession>A0AA38WAP6</accession>
<evidence type="ECO:0000259" key="9">
    <source>
        <dbReference type="PROSITE" id="PS50053"/>
    </source>
</evidence>
<sequence>MQMFVNTLTGNTITFEVETSHTIDNVRAMIKAHTMIKVRTLPGKEFEIDIAPTDTIGIIKEKAEEKEGIPLAQHSLIYHGKILANDKTTKDYNIQGGSMLYLVLMRRGPPYL</sequence>
<dbReference type="EMBL" id="JARYMX010000007">
    <property type="protein sequence ID" value="KAJ9541446.1"/>
    <property type="molecule type" value="Genomic_DNA"/>
</dbReference>
<dbReference type="GO" id="GO:0005737">
    <property type="term" value="C:cytoplasm"/>
    <property type="evidence" value="ECO:0007669"/>
    <property type="project" value="UniProtKB-SubCell"/>
</dbReference>
<dbReference type="FunFam" id="3.10.20.90:FF:000469">
    <property type="entry name" value="Polyubiquitin-C"/>
    <property type="match status" value="1"/>
</dbReference>
<dbReference type="Pfam" id="PF00240">
    <property type="entry name" value="ubiquitin"/>
    <property type="match status" value="1"/>
</dbReference>
<comment type="caution">
    <text evidence="10">The sequence shown here is derived from an EMBL/GenBank/DDBJ whole genome shotgun (WGS) entry which is preliminary data.</text>
</comment>
<evidence type="ECO:0000256" key="6">
    <source>
        <dbReference type="ARBA" id="ARBA00022737"/>
    </source>
</evidence>
<dbReference type="SUPFAM" id="SSF54236">
    <property type="entry name" value="Ubiquitin-like"/>
    <property type="match status" value="2"/>
</dbReference>
<dbReference type="PANTHER" id="PTHR10666">
    <property type="entry name" value="UBIQUITIN"/>
    <property type="match status" value="1"/>
</dbReference>
<dbReference type="SMART" id="SM00213">
    <property type="entry name" value="UBQ"/>
    <property type="match status" value="1"/>
</dbReference>
<evidence type="ECO:0000256" key="8">
    <source>
        <dbReference type="ARBA" id="ARBA00023242"/>
    </source>
</evidence>
<gene>
    <name evidence="10" type="ORF">OSB04_027952</name>
</gene>
<keyword evidence="6" id="KW-0677">Repeat</keyword>
<dbReference type="Gene3D" id="3.10.20.90">
    <property type="entry name" value="Phosphatidylinositol 3-kinase Catalytic Subunit, Chain A, domain 1"/>
    <property type="match status" value="2"/>
</dbReference>
<evidence type="ECO:0000313" key="11">
    <source>
        <dbReference type="Proteomes" id="UP001172457"/>
    </source>
</evidence>
<dbReference type="InterPro" id="IPR019956">
    <property type="entry name" value="Ubiquitin_dom"/>
</dbReference>
<evidence type="ECO:0000256" key="1">
    <source>
        <dbReference type="ARBA" id="ARBA00004123"/>
    </source>
</evidence>
<keyword evidence="7" id="KW-0832">Ubl conjugation</keyword>
<reference evidence="10" key="1">
    <citation type="submission" date="2023-03" db="EMBL/GenBank/DDBJ databases">
        <title>Chromosome-scale reference genome and RAD-based genetic map of yellow starthistle (Centaurea solstitialis) reveal putative structural variation and QTLs associated with invader traits.</title>
        <authorList>
            <person name="Reatini B."/>
            <person name="Cang F.A."/>
            <person name="Jiang Q."/>
            <person name="Mckibben M.T.W."/>
            <person name="Barker M.S."/>
            <person name="Rieseberg L.H."/>
            <person name="Dlugosch K.M."/>
        </authorList>
    </citation>
    <scope>NUCLEOTIDE SEQUENCE</scope>
    <source>
        <strain evidence="10">CAN-66</strain>
        <tissue evidence="10">Leaf</tissue>
    </source>
</reference>
<dbReference type="GO" id="GO:0005634">
    <property type="term" value="C:nucleus"/>
    <property type="evidence" value="ECO:0007669"/>
    <property type="project" value="UniProtKB-SubCell"/>
</dbReference>
<dbReference type="PROSITE" id="PS50053">
    <property type="entry name" value="UBIQUITIN_2"/>
    <property type="match status" value="1"/>
</dbReference>
<keyword evidence="5" id="KW-1017">Isopeptide bond</keyword>
<dbReference type="GO" id="GO:0003729">
    <property type="term" value="F:mRNA binding"/>
    <property type="evidence" value="ECO:0007669"/>
    <property type="project" value="UniProtKB-ARBA"/>
</dbReference>
<dbReference type="PRINTS" id="PR00348">
    <property type="entry name" value="UBIQUITIN"/>
</dbReference>
<evidence type="ECO:0000256" key="2">
    <source>
        <dbReference type="ARBA" id="ARBA00004496"/>
    </source>
</evidence>
<dbReference type="Proteomes" id="UP001172457">
    <property type="component" value="Chromosome 7"/>
</dbReference>
<protein>
    <recommendedName>
        <fullName evidence="9">Ubiquitin-like domain-containing protein</fullName>
    </recommendedName>
</protein>
<dbReference type="InterPro" id="IPR029071">
    <property type="entry name" value="Ubiquitin-like_domsf"/>
</dbReference>
<comment type="similarity">
    <text evidence="3">Belongs to the ubiquitin family.</text>
</comment>
<comment type="subcellular location">
    <subcellularLocation>
        <location evidence="2">Cytoplasm</location>
    </subcellularLocation>
    <subcellularLocation>
        <location evidence="1">Nucleus</location>
    </subcellularLocation>
</comment>
<evidence type="ECO:0000313" key="10">
    <source>
        <dbReference type="EMBL" id="KAJ9541446.1"/>
    </source>
</evidence>
<evidence type="ECO:0000256" key="5">
    <source>
        <dbReference type="ARBA" id="ARBA00022499"/>
    </source>
</evidence>